<dbReference type="EMBL" id="GG662769">
    <property type="protein sequence ID" value="EAR91764.3"/>
    <property type="molecule type" value="Genomic_DNA"/>
</dbReference>
<dbReference type="Pfam" id="PF00027">
    <property type="entry name" value="cNMP_binding"/>
    <property type="match status" value="1"/>
</dbReference>
<gene>
    <name evidence="10" type="ORF">TTHERM_00808080</name>
</gene>
<name>Q233R5_TETTS</name>
<dbReference type="GO" id="GO:0005249">
    <property type="term" value="F:voltage-gated potassium channel activity"/>
    <property type="evidence" value="ECO:0007669"/>
    <property type="project" value="TreeGrafter"/>
</dbReference>
<dbReference type="RefSeq" id="XP_001012009.3">
    <property type="nucleotide sequence ID" value="XM_001012009.3"/>
</dbReference>
<feature type="transmembrane region" description="Helical" evidence="8">
    <location>
        <begin position="103"/>
        <end position="122"/>
    </location>
</feature>
<evidence type="ECO:0000256" key="2">
    <source>
        <dbReference type="ARBA" id="ARBA00022448"/>
    </source>
</evidence>
<feature type="transmembrane region" description="Helical" evidence="8">
    <location>
        <begin position="73"/>
        <end position="91"/>
    </location>
</feature>
<organism evidence="10 11">
    <name type="scientific">Tetrahymena thermophila (strain SB210)</name>
    <dbReference type="NCBI Taxonomy" id="312017"/>
    <lineage>
        <taxon>Eukaryota</taxon>
        <taxon>Sar</taxon>
        <taxon>Alveolata</taxon>
        <taxon>Ciliophora</taxon>
        <taxon>Intramacronucleata</taxon>
        <taxon>Oligohymenophorea</taxon>
        <taxon>Hymenostomatida</taxon>
        <taxon>Tetrahymenina</taxon>
        <taxon>Tetrahymenidae</taxon>
        <taxon>Tetrahymena</taxon>
    </lineage>
</organism>
<dbReference type="HOGENOM" id="CLU_299878_0_0_1"/>
<dbReference type="InterPro" id="IPR018490">
    <property type="entry name" value="cNMP-bd_dom_sf"/>
</dbReference>
<dbReference type="CDD" id="cd00038">
    <property type="entry name" value="CAP_ED"/>
    <property type="match status" value="1"/>
</dbReference>
<dbReference type="Gene3D" id="1.10.287.70">
    <property type="match status" value="1"/>
</dbReference>
<dbReference type="KEGG" id="tet:TTHERM_00808080"/>
<dbReference type="GO" id="GO:0003254">
    <property type="term" value="P:regulation of membrane depolarization"/>
    <property type="evidence" value="ECO:0007669"/>
    <property type="project" value="TreeGrafter"/>
</dbReference>
<evidence type="ECO:0000313" key="11">
    <source>
        <dbReference type="Proteomes" id="UP000009168"/>
    </source>
</evidence>
<dbReference type="InterPro" id="IPR000595">
    <property type="entry name" value="cNMP-bd_dom"/>
</dbReference>
<dbReference type="Gene3D" id="2.60.120.10">
    <property type="entry name" value="Jelly Rolls"/>
    <property type="match status" value="1"/>
</dbReference>
<dbReference type="SUPFAM" id="SSF81324">
    <property type="entry name" value="Voltage-gated potassium channels"/>
    <property type="match status" value="1"/>
</dbReference>
<proteinExistence type="predicted"/>
<dbReference type="GeneID" id="7829653"/>
<keyword evidence="7" id="KW-0175">Coiled coil</keyword>
<keyword evidence="2" id="KW-0813">Transport</keyword>
<keyword evidence="5" id="KW-0406">Ion transport</keyword>
<evidence type="ECO:0000256" key="5">
    <source>
        <dbReference type="ARBA" id="ARBA00023065"/>
    </source>
</evidence>
<dbReference type="InterPro" id="IPR014710">
    <property type="entry name" value="RmlC-like_jellyroll"/>
</dbReference>
<dbReference type="AlphaFoldDB" id="Q233R5"/>
<dbReference type="Gene3D" id="1.10.287.630">
    <property type="entry name" value="Helix hairpin bin"/>
    <property type="match status" value="1"/>
</dbReference>
<dbReference type="PANTHER" id="PTHR45689">
    <property type="entry name" value="I[[H]] CHANNEL, ISOFORM E"/>
    <property type="match status" value="1"/>
</dbReference>
<accession>Q233R5</accession>
<evidence type="ECO:0000256" key="1">
    <source>
        <dbReference type="ARBA" id="ARBA00004141"/>
    </source>
</evidence>
<keyword evidence="3 8" id="KW-0812">Transmembrane</keyword>
<sequence length="846" mass="98628">MQNLIELINLIKNIVFISHIFACIWLIIGRVSLEFNDGNSGSQSSTQSSSKDGTPDNSWINQMNLEDSPWYTQYLYSYYFITVTMCTVGYGDIRPTNPLEVSISVFLIITCCIVFGFTLNSIGEIFQDFFTKEKIIQEKRYVIANYMDKNQIDENTRKNIFEYLEYYWKESLDENLQEENKIISQLSDNLKEELLIQSNKLILKESKVLKENFSLEILSKCIPIIKEQKLTPGEVIIQQEEGNLECCLIFVLFGELEIYNKQSNNSNHAKNREPICLLSRGDSFGEKSFFSGETQSLSVKSRHFSKILKIKRGDFMQVIKEDKLQYEKFIYLQDKLRYDEQISYLHSKCQSCFSNLHQIEKCPSLHFIPKKMKIFGANQISLPQVRNSQFKRTNKKYGTLEHFPYNTQAFLDFLEVQFEDLDLYDQRYFQYTMFKTRAKQTVEDDEFDTVKNIYEVQRSKQITNDFLESPKVAAEKKKLSFKKKSGQITFQNNVGSFQIFSNGEYSDKDIQNQNKIKNIIVPQMCQDSETLNQFIVAEQPSSSVTTNEQEIPYLQLNDNQLNNIERILQQNRIASVFKRSSSKDNNIQCYERIRNRQETQIKIAQRQNQNAEHILNYESKSSVCMILEENEFDLLLGKFESQENYIYYFPKYNLKNVINQLNPHSCQSNKLKKVHNNISSQIKDNYIYSKQNKNIHQLLKERDVVSCRSITRSKGKIQSESSLDKIEKKAAAGGGGGSQNLINKTVGKNNFEKELQKITIQLDLSQQNFKANQSVINESKQYELYEDQISIKLENEEDPQTPPQNELQIPQLEIISIGLIKNQNYNFSSSCLESSKVNFSQYNSKK</sequence>
<keyword evidence="6 8" id="KW-0472">Membrane</keyword>
<dbReference type="Proteomes" id="UP000009168">
    <property type="component" value="Unassembled WGS sequence"/>
</dbReference>
<evidence type="ECO:0000313" key="10">
    <source>
        <dbReference type="EMBL" id="EAR91764.3"/>
    </source>
</evidence>
<dbReference type="InterPro" id="IPR051413">
    <property type="entry name" value="K/Na_HCN_channel"/>
</dbReference>
<dbReference type="OrthoDB" id="2021138at2759"/>
<dbReference type="SUPFAM" id="SSF51206">
    <property type="entry name" value="cAMP-binding domain-like"/>
    <property type="match status" value="1"/>
</dbReference>
<feature type="domain" description="Cyclic nucleotide-binding" evidence="9">
    <location>
        <begin position="209"/>
        <end position="319"/>
    </location>
</feature>
<dbReference type="Pfam" id="PF00520">
    <property type="entry name" value="Ion_trans"/>
    <property type="match status" value="1"/>
</dbReference>
<evidence type="ECO:0000256" key="6">
    <source>
        <dbReference type="ARBA" id="ARBA00023136"/>
    </source>
</evidence>
<dbReference type="InParanoid" id="Q233R5"/>
<keyword evidence="4 8" id="KW-1133">Transmembrane helix</keyword>
<evidence type="ECO:0000259" key="9">
    <source>
        <dbReference type="PROSITE" id="PS50042"/>
    </source>
</evidence>
<dbReference type="eggNOG" id="KOG4308">
    <property type="taxonomic scope" value="Eukaryota"/>
</dbReference>
<dbReference type="PROSITE" id="PS50042">
    <property type="entry name" value="CNMP_BINDING_3"/>
    <property type="match status" value="1"/>
</dbReference>
<keyword evidence="11" id="KW-1185">Reference proteome</keyword>
<feature type="coiled-coil region" evidence="7">
    <location>
        <begin position="587"/>
        <end position="614"/>
    </location>
</feature>
<evidence type="ECO:0000256" key="3">
    <source>
        <dbReference type="ARBA" id="ARBA00022692"/>
    </source>
</evidence>
<evidence type="ECO:0000256" key="8">
    <source>
        <dbReference type="SAM" id="Phobius"/>
    </source>
</evidence>
<evidence type="ECO:0000256" key="7">
    <source>
        <dbReference type="SAM" id="Coils"/>
    </source>
</evidence>
<comment type="subcellular location">
    <subcellularLocation>
        <location evidence="1">Membrane</location>
        <topology evidence="1">Multi-pass membrane protein</topology>
    </subcellularLocation>
</comment>
<dbReference type="PANTHER" id="PTHR45689:SF5">
    <property type="entry name" value="I[[H]] CHANNEL, ISOFORM E"/>
    <property type="match status" value="1"/>
</dbReference>
<reference evidence="11" key="1">
    <citation type="journal article" date="2006" name="PLoS Biol.">
        <title>Macronuclear genome sequence of the ciliate Tetrahymena thermophila, a model eukaryote.</title>
        <authorList>
            <person name="Eisen J.A."/>
            <person name="Coyne R.S."/>
            <person name="Wu M."/>
            <person name="Wu D."/>
            <person name="Thiagarajan M."/>
            <person name="Wortman J.R."/>
            <person name="Badger J.H."/>
            <person name="Ren Q."/>
            <person name="Amedeo P."/>
            <person name="Jones K.M."/>
            <person name="Tallon L.J."/>
            <person name="Delcher A.L."/>
            <person name="Salzberg S.L."/>
            <person name="Silva J.C."/>
            <person name="Haas B.J."/>
            <person name="Majoros W.H."/>
            <person name="Farzad M."/>
            <person name="Carlton J.M."/>
            <person name="Smith R.K. Jr."/>
            <person name="Garg J."/>
            <person name="Pearlman R.E."/>
            <person name="Karrer K.M."/>
            <person name="Sun L."/>
            <person name="Manning G."/>
            <person name="Elde N.C."/>
            <person name="Turkewitz A.P."/>
            <person name="Asai D.J."/>
            <person name="Wilkes D.E."/>
            <person name="Wang Y."/>
            <person name="Cai H."/>
            <person name="Collins K."/>
            <person name="Stewart B.A."/>
            <person name="Lee S.R."/>
            <person name="Wilamowska K."/>
            <person name="Weinberg Z."/>
            <person name="Ruzzo W.L."/>
            <person name="Wloga D."/>
            <person name="Gaertig J."/>
            <person name="Frankel J."/>
            <person name="Tsao C.-C."/>
            <person name="Gorovsky M.A."/>
            <person name="Keeling P.J."/>
            <person name="Waller R.F."/>
            <person name="Patron N.J."/>
            <person name="Cherry J.M."/>
            <person name="Stover N.A."/>
            <person name="Krieger C.J."/>
            <person name="del Toro C."/>
            <person name="Ryder H.F."/>
            <person name="Williamson S.C."/>
            <person name="Barbeau R.A."/>
            <person name="Hamilton E.P."/>
            <person name="Orias E."/>
        </authorList>
    </citation>
    <scope>NUCLEOTIDE SEQUENCE [LARGE SCALE GENOMIC DNA]</scope>
    <source>
        <strain evidence="11">SB210</strain>
    </source>
</reference>
<dbReference type="GO" id="GO:0098855">
    <property type="term" value="C:HCN channel complex"/>
    <property type="evidence" value="ECO:0007669"/>
    <property type="project" value="TreeGrafter"/>
</dbReference>
<feature type="transmembrane region" description="Helical" evidence="8">
    <location>
        <begin position="7"/>
        <end position="28"/>
    </location>
</feature>
<protein>
    <submittedName>
        <fullName evidence="10">Cyclic nucleotide-binding domain protein</fullName>
    </submittedName>
</protein>
<dbReference type="GO" id="GO:0035725">
    <property type="term" value="P:sodium ion transmembrane transport"/>
    <property type="evidence" value="ECO:0007669"/>
    <property type="project" value="TreeGrafter"/>
</dbReference>
<dbReference type="InterPro" id="IPR005821">
    <property type="entry name" value="Ion_trans_dom"/>
</dbReference>
<evidence type="ECO:0000256" key="4">
    <source>
        <dbReference type="ARBA" id="ARBA00022989"/>
    </source>
</evidence>
<dbReference type="eggNOG" id="KOG0498">
    <property type="taxonomic scope" value="Eukaryota"/>
</dbReference>